<dbReference type="HOGENOM" id="CLU_049196_0_0_1"/>
<organism evidence="2 3">
    <name type="scientific">Exophiala sideris</name>
    <dbReference type="NCBI Taxonomy" id="1016849"/>
    <lineage>
        <taxon>Eukaryota</taxon>
        <taxon>Fungi</taxon>
        <taxon>Dikarya</taxon>
        <taxon>Ascomycota</taxon>
        <taxon>Pezizomycotina</taxon>
        <taxon>Eurotiomycetes</taxon>
        <taxon>Chaetothyriomycetidae</taxon>
        <taxon>Chaetothyriales</taxon>
        <taxon>Herpotrichiellaceae</taxon>
        <taxon>Exophiala</taxon>
    </lineage>
</organism>
<reference evidence="2 3" key="1">
    <citation type="submission" date="2015-01" db="EMBL/GenBank/DDBJ databases">
        <title>The Genome Sequence of Exophiala sideris CBS121828.</title>
        <authorList>
            <consortium name="The Broad Institute Genomics Platform"/>
            <person name="Cuomo C."/>
            <person name="de Hoog S."/>
            <person name="Gorbushina A."/>
            <person name="Stielow B."/>
            <person name="Teixiera M."/>
            <person name="Abouelleil A."/>
            <person name="Chapman S.B."/>
            <person name="Priest M."/>
            <person name="Young S.K."/>
            <person name="Wortman J."/>
            <person name="Nusbaum C."/>
            <person name="Birren B."/>
        </authorList>
    </citation>
    <scope>NUCLEOTIDE SEQUENCE [LARGE SCALE GENOMIC DNA]</scope>
    <source>
        <strain evidence="2 3">CBS 121828</strain>
    </source>
</reference>
<proteinExistence type="predicted"/>
<dbReference type="AlphaFoldDB" id="A0A0D1WS06"/>
<feature type="region of interest" description="Disordered" evidence="1">
    <location>
        <begin position="83"/>
        <end position="112"/>
    </location>
</feature>
<evidence type="ECO:0000313" key="3">
    <source>
        <dbReference type="Proteomes" id="UP000053599"/>
    </source>
</evidence>
<name>A0A0D1WS06_9EURO</name>
<dbReference type="STRING" id="1016849.A0A0D1WS06"/>
<evidence type="ECO:0000256" key="1">
    <source>
        <dbReference type="SAM" id="MobiDB-lite"/>
    </source>
</evidence>
<dbReference type="OrthoDB" id="4119788at2759"/>
<feature type="region of interest" description="Disordered" evidence="1">
    <location>
        <begin position="11"/>
        <end position="61"/>
    </location>
</feature>
<feature type="region of interest" description="Disordered" evidence="1">
    <location>
        <begin position="255"/>
        <end position="280"/>
    </location>
</feature>
<gene>
    <name evidence="2" type="ORF">PV11_09644</name>
</gene>
<dbReference type="Proteomes" id="UP000053599">
    <property type="component" value="Unassembled WGS sequence"/>
</dbReference>
<accession>A0A0D1WS06</accession>
<feature type="region of interest" description="Disordered" evidence="1">
    <location>
        <begin position="212"/>
        <end position="243"/>
    </location>
</feature>
<feature type="compositionally biased region" description="Basic and acidic residues" evidence="1">
    <location>
        <begin position="264"/>
        <end position="274"/>
    </location>
</feature>
<dbReference type="EMBL" id="KN846954">
    <property type="protein sequence ID" value="KIV77866.1"/>
    <property type="molecule type" value="Genomic_DNA"/>
</dbReference>
<protein>
    <submittedName>
        <fullName evidence="2">Uncharacterized protein</fullName>
    </submittedName>
</protein>
<evidence type="ECO:0000313" key="2">
    <source>
        <dbReference type="EMBL" id="KIV77866.1"/>
    </source>
</evidence>
<feature type="compositionally biased region" description="Low complexity" evidence="1">
    <location>
        <begin position="12"/>
        <end position="23"/>
    </location>
</feature>
<sequence length="280" mass="30913">MSQISILGFAFSSPSQDPSGPGPIHWSILVSPQDGSQATPQPQPKPKKSRFLQRWHSSTQPQQPVFTSTLFDMHNHQLRQQQFPVPVSSSSDSEAESKGPKGGQTTTDITSPFEGKPLRLIIRIALSTHRSDPQKLASRVSTLLYGTPTYGPEDDWLRAALEELIYARILDSETISYDVDGILNYACGAATNPSLGFDYAAHMTRTAQVKEMFSRGQPASKSPSVSPSRISRPANKRASSGKSHSFLGFWVTQGGSGQVRHHQEKRDYWQRQDDPYGGLM</sequence>
<feature type="compositionally biased region" description="Low complexity" evidence="1">
    <location>
        <begin position="218"/>
        <end position="233"/>
    </location>
</feature>